<evidence type="ECO:0000256" key="6">
    <source>
        <dbReference type="ARBA" id="ARBA00022692"/>
    </source>
</evidence>
<keyword evidence="4 12" id="KW-1003">Cell membrane</keyword>
<evidence type="ECO:0000256" key="8">
    <source>
        <dbReference type="ARBA" id="ARBA00023136"/>
    </source>
</evidence>
<protein>
    <recommendedName>
        <fullName evidence="12">C4-dicarboxylate transporter</fullName>
    </recommendedName>
</protein>
<evidence type="ECO:0000256" key="13">
    <source>
        <dbReference type="SAM" id="Phobius"/>
    </source>
</evidence>
<feature type="transmembrane region" description="Helical" evidence="13">
    <location>
        <begin position="361"/>
        <end position="381"/>
    </location>
</feature>
<feature type="transmembrane region" description="Helical" evidence="13">
    <location>
        <begin position="270"/>
        <end position="288"/>
    </location>
</feature>
<feature type="transmembrane region" description="Helical" evidence="13">
    <location>
        <begin position="237"/>
        <end position="258"/>
    </location>
</feature>
<accession>A0A2C5T530</accession>
<feature type="transmembrane region" description="Helical" evidence="13">
    <location>
        <begin position="52"/>
        <end position="71"/>
    </location>
</feature>
<evidence type="ECO:0000256" key="1">
    <source>
        <dbReference type="ARBA" id="ARBA00004429"/>
    </source>
</evidence>
<feature type="transmembrane region" description="Helical" evidence="13">
    <location>
        <begin position="91"/>
        <end position="117"/>
    </location>
</feature>
<dbReference type="PIRSF" id="PIRSF004539">
    <property type="entry name" value="C4-dicrbxl_trns"/>
    <property type="match status" value="1"/>
</dbReference>
<dbReference type="Proteomes" id="UP000650477">
    <property type="component" value="Unassembled WGS sequence"/>
</dbReference>
<evidence type="ECO:0000256" key="4">
    <source>
        <dbReference type="ARBA" id="ARBA00022475"/>
    </source>
</evidence>
<dbReference type="GO" id="GO:0015556">
    <property type="term" value="F:C4-dicarboxylate transmembrane transporter activity"/>
    <property type="evidence" value="ECO:0007669"/>
    <property type="project" value="InterPro"/>
</dbReference>
<name>A0A2C5T530_MORMO</name>
<keyword evidence="7 13" id="KW-1133">Transmembrane helix</keyword>
<dbReference type="EMBL" id="JAPKIY010000012">
    <property type="protein sequence ID" value="MDS0897860.1"/>
    <property type="molecule type" value="Genomic_DNA"/>
</dbReference>
<keyword evidence="3 12" id="KW-0813">Transport</keyword>
<reference evidence="15" key="2">
    <citation type="submission" date="2023-02" db="EMBL/GenBank/DDBJ databases">
        <title>Detection, antimicrobial susceptibility and genomic characterization of NDM-producing species of Morganellaceae, Yersiniaceae, and Enterobacteriaceae other than Klebsiella.</title>
        <authorList>
            <person name="Camargo C.H."/>
            <person name="Sacchi C.T."/>
            <person name="Campos K.R."/>
        </authorList>
    </citation>
    <scope>NUCLEOTIDE SEQUENCE</scope>
    <source>
        <strain evidence="15">1189_21</strain>
    </source>
</reference>
<comment type="caution">
    <text evidence="14">The sequence shown here is derived from an EMBL/GenBank/DDBJ whole genome shotgun (WGS) entry which is preliminary data.</text>
</comment>
<keyword evidence="5 12" id="KW-0997">Cell inner membrane</keyword>
<reference evidence="14" key="1">
    <citation type="submission" date="2017-12" db="EMBL/GenBank/DDBJ databases">
        <title>Genome sequencing and analysis.</title>
        <authorList>
            <person name="Huang Y.-T."/>
        </authorList>
    </citation>
    <scope>NUCLEOTIDE SEQUENCE</scope>
    <source>
        <strain evidence="14">VGH116</strain>
    </source>
</reference>
<feature type="transmembrane region" description="Helical" evidence="13">
    <location>
        <begin position="21"/>
        <end position="40"/>
    </location>
</feature>
<comment type="subcellular location">
    <subcellularLocation>
        <location evidence="1 12">Cell inner membrane</location>
        <topology evidence="1 12">Multi-pass membrane protein</topology>
    </subcellularLocation>
</comment>
<evidence type="ECO:0000256" key="5">
    <source>
        <dbReference type="ARBA" id="ARBA00022519"/>
    </source>
</evidence>
<evidence type="ECO:0000256" key="11">
    <source>
        <dbReference type="ARBA" id="ARBA00034287"/>
    </source>
</evidence>
<feature type="transmembrane region" description="Helical" evidence="13">
    <location>
        <begin position="137"/>
        <end position="159"/>
    </location>
</feature>
<comment type="catalytic activity">
    <reaction evidence="11">
        <text>fumarate(in) + succinate(out) = fumarate(out) + succinate(in)</text>
        <dbReference type="Rhea" id="RHEA:29323"/>
        <dbReference type="ChEBI" id="CHEBI:29806"/>
        <dbReference type="ChEBI" id="CHEBI:30031"/>
    </reaction>
    <physiologicalReaction direction="right-to-left" evidence="11">
        <dbReference type="Rhea" id="RHEA:29325"/>
    </physiologicalReaction>
</comment>
<comment type="similarity">
    <text evidence="2 12">Belongs to the DcuA/DcuB transporter (TC 2.A.13.1) family.</text>
</comment>
<comment type="catalytic activity">
    <reaction evidence="9">
        <text>L-aspartate(in) + succinate(out) = L-aspartate(out) + succinate(in)</text>
        <dbReference type="Rhea" id="RHEA:29343"/>
        <dbReference type="ChEBI" id="CHEBI:29991"/>
        <dbReference type="ChEBI" id="CHEBI:30031"/>
    </reaction>
    <physiologicalReaction direction="right-to-left" evidence="9">
        <dbReference type="Rhea" id="RHEA:29345"/>
    </physiologicalReaction>
</comment>
<evidence type="ECO:0000313" key="15">
    <source>
        <dbReference type="EMBL" id="MDS0897860.1"/>
    </source>
</evidence>
<organism evidence="14 16">
    <name type="scientific">Morganella morganii</name>
    <name type="common">Proteus morganii</name>
    <dbReference type="NCBI Taxonomy" id="582"/>
    <lineage>
        <taxon>Bacteria</taxon>
        <taxon>Pseudomonadati</taxon>
        <taxon>Pseudomonadota</taxon>
        <taxon>Gammaproteobacteria</taxon>
        <taxon>Enterobacterales</taxon>
        <taxon>Morganellaceae</taxon>
        <taxon>Morganella</taxon>
    </lineage>
</organism>
<feature type="transmembrane region" description="Helical" evidence="13">
    <location>
        <begin position="421"/>
        <end position="445"/>
    </location>
</feature>
<evidence type="ECO:0000256" key="10">
    <source>
        <dbReference type="ARBA" id="ARBA00034284"/>
    </source>
</evidence>
<dbReference type="NCBIfam" id="TIGR00770">
    <property type="entry name" value="Dcu"/>
    <property type="match status" value="1"/>
</dbReference>
<dbReference type="AlphaFoldDB" id="A0A2C5T530"/>
<evidence type="ECO:0000313" key="16">
    <source>
        <dbReference type="Proteomes" id="UP000650477"/>
    </source>
</evidence>
<dbReference type="PANTHER" id="PTHR36106">
    <property type="entry name" value="ANAEROBIC C4-DICARBOXYLATE TRANSPORTER DCUB"/>
    <property type="match status" value="1"/>
</dbReference>
<evidence type="ECO:0000256" key="7">
    <source>
        <dbReference type="ARBA" id="ARBA00022989"/>
    </source>
</evidence>
<dbReference type="NCBIfam" id="NF009136">
    <property type="entry name" value="PRK12489.1"/>
    <property type="match status" value="1"/>
</dbReference>
<dbReference type="NCBIfam" id="NF006927">
    <property type="entry name" value="PRK09412.1"/>
    <property type="match status" value="1"/>
</dbReference>
<dbReference type="Proteomes" id="UP001182247">
    <property type="component" value="Unassembled WGS sequence"/>
</dbReference>
<gene>
    <name evidence="14" type="ORF">CYG68_11760</name>
    <name evidence="15" type="ORF">OSC06_07735</name>
</gene>
<dbReference type="InterPro" id="IPR004668">
    <property type="entry name" value="Anaer_Dcu_memb_transpt"/>
</dbReference>
<dbReference type="GeneID" id="93359250"/>
<evidence type="ECO:0000256" key="12">
    <source>
        <dbReference type="PIRNR" id="PIRNR004539"/>
    </source>
</evidence>
<feature type="transmembrane region" description="Helical" evidence="13">
    <location>
        <begin position="300"/>
        <end position="318"/>
    </location>
</feature>
<comment type="catalytic activity">
    <reaction evidence="10">
        <text>(S)-malate(in) + succinate(out) = (S)-malate(out) + succinate(in)</text>
        <dbReference type="Rhea" id="RHEA:29327"/>
        <dbReference type="ChEBI" id="CHEBI:15589"/>
        <dbReference type="ChEBI" id="CHEBI:30031"/>
    </reaction>
    <physiologicalReaction direction="right-to-left" evidence="10">
        <dbReference type="Rhea" id="RHEA:29329"/>
    </physiologicalReaction>
</comment>
<evidence type="ECO:0000313" key="14">
    <source>
        <dbReference type="EMBL" id="MBE8613076.1"/>
    </source>
</evidence>
<proteinExistence type="inferred from homology"/>
<evidence type="ECO:0000256" key="3">
    <source>
        <dbReference type="ARBA" id="ARBA00022448"/>
    </source>
</evidence>
<evidence type="ECO:0000256" key="2">
    <source>
        <dbReference type="ARBA" id="ARBA00006413"/>
    </source>
</evidence>
<keyword evidence="6 13" id="KW-0812">Transmembrane</keyword>
<dbReference type="EMBL" id="PKLF01000009">
    <property type="protein sequence ID" value="MBE8613076.1"/>
    <property type="molecule type" value="Genomic_DNA"/>
</dbReference>
<keyword evidence="8 12" id="KW-0472">Membrane</keyword>
<dbReference type="PANTHER" id="PTHR36106:SF3">
    <property type="entry name" value="ANAEROBIC C4-DICARBOXYLATE TRANSPORTER DCUB"/>
    <property type="match status" value="1"/>
</dbReference>
<comment type="function">
    <text evidence="12">Responsible for the transport of C4-dicarboxylates.</text>
</comment>
<evidence type="ECO:0000256" key="9">
    <source>
        <dbReference type="ARBA" id="ARBA00034237"/>
    </source>
</evidence>
<dbReference type="GO" id="GO:0005886">
    <property type="term" value="C:plasma membrane"/>
    <property type="evidence" value="ECO:0007669"/>
    <property type="project" value="UniProtKB-SubCell"/>
</dbReference>
<sequence length="446" mass="47830">MDFAIQLVVVLICLFYGARKGGIALGLLGGIGLVVLVFVFHLKPGKPPVDVMLVIIAVVAASATLQASGGLDVMLQIAERLLRRNPKYVSIVAPFVTCLLTILCGTGHVVYTILPIIYDVAIKNNIRPERPMAASTIGSQMGIIASPVSVAVVSLVAMLGDVTINGKHLSFVDLLAITIPSTLIGILCIGIFSWYRGKDLDKDPEFQSFIAKPENRKYVYGDTATLLNKKLPASNWLAMWIFLASIAVVASLGAFSWLRPVFDGKPLSMVLVIQIFMLLAGALIIIFTDTKPASISKNEVFRSGMIAIVAVYGIAWMAETMFGAHLEQIEGVLGSLVKEYPWAYAVVLLLVSKFVNSQAAALAAVVPLALMIGVNPAYIVASAPACYGYYILPTYPSDLAAIQFDRSGTTKIGRFVINHSFIAPGLIGVGVSCVCGWFFSAMYGFL</sequence>
<feature type="transmembrane region" description="Helical" evidence="13">
    <location>
        <begin position="171"/>
        <end position="195"/>
    </location>
</feature>
<dbReference type="Pfam" id="PF03605">
    <property type="entry name" value="DcuA_DcuB"/>
    <property type="match status" value="1"/>
</dbReference>
<dbReference type="RefSeq" id="WP_004236271.1">
    <property type="nucleotide sequence ID" value="NZ_ABGYJJ040000001.1"/>
</dbReference>